<evidence type="ECO:0000313" key="2">
    <source>
        <dbReference type="Proteomes" id="UP000549590"/>
    </source>
</evidence>
<dbReference type="EMBL" id="JABBYB010000013">
    <property type="protein sequence ID" value="NMP04542.1"/>
    <property type="molecule type" value="Genomic_DNA"/>
</dbReference>
<comment type="caution">
    <text evidence="1">The sequence shown here is derived from an EMBL/GenBank/DDBJ whole genome shotgun (WGS) entry which is preliminary data.</text>
</comment>
<reference evidence="1 2" key="1">
    <citation type="submission" date="2020-04" db="EMBL/GenBank/DDBJ databases">
        <title>Genome sequencing and assembly of Pseudoalteromonas arctica.</title>
        <authorList>
            <person name="Cook G.M."/>
        </authorList>
    </citation>
    <scope>NUCLEOTIDE SEQUENCE [LARGE SCALE GENOMIC DNA]</scope>
    <source>
        <strain evidence="1 2">NEC-BIFX-2020_001</strain>
    </source>
</reference>
<organism evidence="1 2">
    <name type="scientific">Pseudoalteromonas arctica</name>
    <dbReference type="NCBI Taxonomy" id="394751"/>
    <lineage>
        <taxon>Bacteria</taxon>
        <taxon>Pseudomonadati</taxon>
        <taxon>Pseudomonadota</taxon>
        <taxon>Gammaproteobacteria</taxon>
        <taxon>Alteromonadales</taxon>
        <taxon>Pseudoalteromonadaceae</taxon>
        <taxon>Pseudoalteromonas</taxon>
    </lineage>
</organism>
<dbReference type="Proteomes" id="UP000549590">
    <property type="component" value="Unassembled WGS sequence"/>
</dbReference>
<evidence type="ECO:0000313" key="1">
    <source>
        <dbReference type="EMBL" id="NMP04542.1"/>
    </source>
</evidence>
<dbReference type="RefSeq" id="WP_169045122.1">
    <property type="nucleotide sequence ID" value="NZ_JABBYB010000013.1"/>
</dbReference>
<accession>A0AAP6Y3U8</accession>
<proteinExistence type="predicted"/>
<dbReference type="AlphaFoldDB" id="A0AAP6Y3U8"/>
<name>A0AAP6Y3U8_9GAMM</name>
<protein>
    <submittedName>
        <fullName evidence="1">Uncharacterized protein</fullName>
    </submittedName>
</protein>
<sequence length="94" mass="10686">MSITQKWKLISEELLAAYKLLPAGIIESDFGYSEEDFLQYLSVNELRLAMEELDGVMENNTSPGTLFWGHMIKAANLMNRPEHATKYGQFKVAT</sequence>
<gene>
    <name evidence="1" type="ORF">HHE94_17725</name>
</gene>